<evidence type="ECO:0000256" key="1">
    <source>
        <dbReference type="SAM" id="MobiDB-lite"/>
    </source>
</evidence>
<reference evidence="3" key="1">
    <citation type="journal article" date="2020" name="Phytopathology">
        <title>Genome Sequence Resources of Colletotrichum truncatum, C. plurivorum, C. musicola, and C. sojae: Four Species Pathogenic to Soybean (Glycine max).</title>
        <authorList>
            <person name="Rogerio F."/>
            <person name="Boufleur T.R."/>
            <person name="Ciampi-Guillardi M."/>
            <person name="Sukno S.A."/>
            <person name="Thon M.R."/>
            <person name="Massola Junior N.S."/>
            <person name="Baroncelli R."/>
        </authorList>
    </citation>
    <scope>NUCLEOTIDE SEQUENCE</scope>
    <source>
        <strain evidence="3">LFN00145</strain>
    </source>
</reference>
<name>A0A8H6NC69_9PEZI</name>
<dbReference type="Pfam" id="PF06985">
    <property type="entry name" value="HET"/>
    <property type="match status" value="1"/>
</dbReference>
<dbReference type="PANTHER" id="PTHR24148">
    <property type="entry name" value="ANKYRIN REPEAT DOMAIN-CONTAINING PROTEIN 39 HOMOLOG-RELATED"/>
    <property type="match status" value="1"/>
</dbReference>
<evidence type="ECO:0000259" key="2">
    <source>
        <dbReference type="Pfam" id="PF06985"/>
    </source>
</evidence>
<comment type="caution">
    <text evidence="3">The sequence shown here is derived from an EMBL/GenBank/DDBJ whole genome shotgun (WGS) entry which is preliminary data.</text>
</comment>
<protein>
    <submittedName>
        <fullName evidence="3">Heterokaryon incompatibility protein 6, OR allele 2</fullName>
    </submittedName>
</protein>
<gene>
    <name evidence="3" type="ORF">CPLU01_09052</name>
</gene>
<proteinExistence type="predicted"/>
<accession>A0A8H6NC69</accession>
<evidence type="ECO:0000313" key="4">
    <source>
        <dbReference type="Proteomes" id="UP000654918"/>
    </source>
</evidence>
<feature type="region of interest" description="Disordered" evidence="1">
    <location>
        <begin position="711"/>
        <end position="732"/>
    </location>
</feature>
<sequence>MATDIALSEDGKFFYLCRPAPGDGLTSFILDKWQLLPDGPKLIGHTSAPINEEQNSAWETLNEGDTVPLIPARDPSAHSKPAAFLENGNYLRTGNQFMENPLLKQGPLPEHIAGGLLTEFWEEASRQGNYVAVTRRMRLQAPLKPEQKEARQKHLRDQVQKIYKKLNWYPDLYHDWYPERKAMEQRKILGEHTDFDDLPEDVGPPASEEHDDLEAMSNASSNESDGHTEETESIESFSSDHGDEDESPEDDIRSLSDSESVESGGSRWTSSSIASVASSVRSTESLKRMHTRDMMESSTNDAYFSELIRSHEYKKCDGCGFSAYRWLHCFECHASDLDLCTTCSAEGGWCLDKSHPLLEADHNGPITMRRFSNWTLGHQLRIWDTSKDEDFIFQVQYFSDERILHSSQPVLLPTAPVVAWALSPTKIVLAYFGEDEDEVSQRMRPFSEGGRRISVDLKFSPCGSYLLVASVEASRQQEQTVSNAEKGQSKSSTLKLSFQVAVLRVPFKNEVLKHPIPLCERHFHVPSPVPSAGQTIPYAWTWTPTDVFFTLTTSSITVCRFRIEDSENAHLSLCPVDTTLVSIPPQHQHSQWKAQVIVQSMDQSPLLVLMPIQWTDESHPPAPQYLTISDQWKAVRVEEQTRAAANKYKVSYPTPGFVAHNPDTADLNVVRSEIRLLYLLPGSGDDPIRCKISKVSLDDLERAKSRLLETFGKINDEPEHRTSQHDEDDDPDFVPTVIDRVDFSDPANANLTVYDIITRSQAAKDILKETSPLTIRYENIDERQGALVSAIMEDRKQKDGITFSRGLPPAYNYEALSYVWGKSTEGRKITLDGQKLVPITDNLHAALRRLRRLDEPRTLWVDSLCINQDNIAERNCQVQMMGRIYKSAASVVVWLGDTDDIPLPAVSVIDQATDPADETDTAKHGDRTENDKALTVWRENVLRDALSKASPPWWTRSWIIQELVLASKLSVAFGPAEVSWSTFYSDLLDTWKSIPGLSRIFSLRLNRDRWQYNGSLGETALLARDCAATDPRDKIYSILSLVKPEKAALMKPDYGLQEAEIFTQATFTDIWCNITHKDAYDEALTVWHSKGSHGKHPRAPRCPVFSSYGDKGTHQTGLRPDRFRILNWAKPTASRMEGLPSWAVDFSDRTCFSDDAHFLLGGERWTFDGNSNLHERASIEMSADRGRLTVRGVIFDRVENVLPEIPVRDYRTCEANMNARLASIFSQFPTENPYTAATGISGTAKLRTDSLRRVMRPNWIITHAKRNMISVSYQDQATQVLSHWDPSERPKVDWSGLEDVRYSDCEVEGCHCGPSRLFKAWDRSVSLSEDARDFMSPDFEKCTSPWDNYCPTLKGDAGASRDPSDPLSEEDIGFLLTTKTGFLGVARASIRPGDVIALFYGSDVPVVLRPIDASMQYADRAQYTYEGRAWVNGIMQGELWNVYEDPMLEIQDFEIW</sequence>
<keyword evidence="4" id="KW-1185">Reference proteome</keyword>
<dbReference type="Proteomes" id="UP000654918">
    <property type="component" value="Unassembled WGS sequence"/>
</dbReference>
<organism evidence="3 4">
    <name type="scientific">Colletotrichum plurivorum</name>
    <dbReference type="NCBI Taxonomy" id="2175906"/>
    <lineage>
        <taxon>Eukaryota</taxon>
        <taxon>Fungi</taxon>
        <taxon>Dikarya</taxon>
        <taxon>Ascomycota</taxon>
        <taxon>Pezizomycotina</taxon>
        <taxon>Sordariomycetes</taxon>
        <taxon>Hypocreomycetidae</taxon>
        <taxon>Glomerellales</taxon>
        <taxon>Glomerellaceae</taxon>
        <taxon>Colletotrichum</taxon>
        <taxon>Colletotrichum orchidearum species complex</taxon>
    </lineage>
</organism>
<evidence type="ECO:0000313" key="3">
    <source>
        <dbReference type="EMBL" id="KAF6827478.1"/>
    </source>
</evidence>
<dbReference type="SUPFAM" id="SSF57850">
    <property type="entry name" value="RING/U-box"/>
    <property type="match status" value="1"/>
</dbReference>
<dbReference type="InterPro" id="IPR052895">
    <property type="entry name" value="HetReg/Transcr_Mod"/>
</dbReference>
<feature type="domain" description="Heterokaryon incompatibility" evidence="2">
    <location>
        <begin position="813"/>
        <end position="962"/>
    </location>
</feature>
<dbReference type="InterPro" id="IPR010730">
    <property type="entry name" value="HET"/>
</dbReference>
<dbReference type="PANTHER" id="PTHR24148:SF73">
    <property type="entry name" value="HET DOMAIN PROTEIN (AFU_ORTHOLOGUE AFUA_8G01020)"/>
    <property type="match status" value="1"/>
</dbReference>
<dbReference type="EMBL" id="WIGO01000137">
    <property type="protein sequence ID" value="KAF6827478.1"/>
    <property type="molecule type" value="Genomic_DNA"/>
</dbReference>
<feature type="region of interest" description="Disordered" evidence="1">
    <location>
        <begin position="194"/>
        <end position="274"/>
    </location>
</feature>
<dbReference type="Pfam" id="PF26639">
    <property type="entry name" value="Het-6_barrel"/>
    <property type="match status" value="1"/>
</dbReference>
<feature type="compositionally biased region" description="Basic and acidic residues" evidence="1">
    <location>
        <begin position="714"/>
        <end position="725"/>
    </location>
</feature>